<keyword evidence="4" id="KW-1185">Reference proteome</keyword>
<keyword evidence="2" id="KW-1133">Transmembrane helix</keyword>
<proteinExistence type="predicted"/>
<sequence length="378" mass="40540">MEKDSSTFETLRQLKEWLDSGIITPQEFTTLKQKLLSGESAAPTPEATQPPVAPAPPAFEPTTVSPVADPLLPPVTHHAAPEPVVPMPPMPASPAEPLSRPIVAGRPEASPSVPAAAQYSVPAPGYEQEQVEDVEDMPYVAPQKSPLSTILIVGGILALLALVAYLMLGNQESERLTSTSRTAADSLAVTPEEGPQAEQIDLPPAAVPETVRVAPALPPAAAPTNPDTAEEAPVEVPAETAPAMSDNAATARAQQVLESYYADLQAAPFSAGQHFAPTVERFYTLSGTTPAAIEAELNRTHFPEFTEAESRIEPGSLQVSPAVSDGSRVVTYRERSTAFRQSMQKRQQTAAQVRVRLDKNFRIIYLRQEKLLENTFTD</sequence>
<feature type="compositionally biased region" description="Low complexity" evidence="1">
    <location>
        <begin position="41"/>
        <end position="50"/>
    </location>
</feature>
<feature type="region of interest" description="Disordered" evidence="1">
    <location>
        <begin position="34"/>
        <end position="98"/>
    </location>
</feature>
<organism evidence="3 4">
    <name type="scientific">Hymenobacter yonginensis</name>
    <dbReference type="NCBI Taxonomy" id="748197"/>
    <lineage>
        <taxon>Bacteria</taxon>
        <taxon>Pseudomonadati</taxon>
        <taxon>Bacteroidota</taxon>
        <taxon>Cytophagia</taxon>
        <taxon>Cytophagales</taxon>
        <taxon>Hymenobacteraceae</taxon>
        <taxon>Hymenobacter</taxon>
    </lineage>
</organism>
<feature type="transmembrane region" description="Helical" evidence="2">
    <location>
        <begin position="147"/>
        <end position="168"/>
    </location>
</feature>
<evidence type="ECO:0000256" key="1">
    <source>
        <dbReference type="SAM" id="MobiDB-lite"/>
    </source>
</evidence>
<protein>
    <submittedName>
        <fullName evidence="3">SHOCT domain-containing protein</fullName>
    </submittedName>
</protein>
<dbReference type="RefSeq" id="WP_270125831.1">
    <property type="nucleotide sequence ID" value="NZ_CP115396.1"/>
</dbReference>
<name>A0ABY7PJI6_9BACT</name>
<gene>
    <name evidence="3" type="ORF">O9Z63_13690</name>
</gene>
<keyword evidence="2" id="KW-0812">Transmembrane</keyword>
<accession>A0ABY7PJI6</accession>
<evidence type="ECO:0000313" key="4">
    <source>
        <dbReference type="Proteomes" id="UP001211872"/>
    </source>
</evidence>
<feature type="compositionally biased region" description="Pro residues" evidence="1">
    <location>
        <begin position="83"/>
        <end position="94"/>
    </location>
</feature>
<keyword evidence="2" id="KW-0472">Membrane</keyword>
<evidence type="ECO:0000256" key="2">
    <source>
        <dbReference type="SAM" id="Phobius"/>
    </source>
</evidence>
<evidence type="ECO:0000313" key="3">
    <source>
        <dbReference type="EMBL" id="WBO83432.1"/>
    </source>
</evidence>
<dbReference type="Proteomes" id="UP001211872">
    <property type="component" value="Chromosome"/>
</dbReference>
<reference evidence="3 4" key="1">
    <citation type="journal article" date="2011" name="Int. J. Syst. Evol. Microbiol.">
        <title>Hymenobacter yonginensis sp. nov., isolated from a mesotrophic artificial lake.</title>
        <authorList>
            <person name="Joung Y."/>
            <person name="Cho S.H."/>
            <person name="Kim H."/>
            <person name="Kim S.B."/>
            <person name="Joh K."/>
        </authorList>
    </citation>
    <scope>NUCLEOTIDE SEQUENCE [LARGE SCALE GENOMIC DNA]</scope>
    <source>
        <strain evidence="3 4">KCTC 22745</strain>
    </source>
</reference>
<dbReference type="EMBL" id="CP115396">
    <property type="protein sequence ID" value="WBO83432.1"/>
    <property type="molecule type" value="Genomic_DNA"/>
</dbReference>